<gene>
    <name evidence="8" type="ORF">PT974_10134</name>
</gene>
<dbReference type="CDD" id="cd01992">
    <property type="entry name" value="TilS_N"/>
    <property type="match status" value="1"/>
</dbReference>
<comment type="catalytic activity">
    <reaction evidence="6">
        <text>cytidine(34) in tRNA(Ile2) + L-lysine + ATP = lysidine(34) in tRNA(Ile2) + AMP + diphosphate + H(+)</text>
        <dbReference type="Rhea" id="RHEA:43744"/>
        <dbReference type="Rhea" id="RHEA-COMP:10625"/>
        <dbReference type="Rhea" id="RHEA-COMP:10670"/>
        <dbReference type="ChEBI" id="CHEBI:15378"/>
        <dbReference type="ChEBI" id="CHEBI:30616"/>
        <dbReference type="ChEBI" id="CHEBI:32551"/>
        <dbReference type="ChEBI" id="CHEBI:33019"/>
        <dbReference type="ChEBI" id="CHEBI:82748"/>
        <dbReference type="ChEBI" id="CHEBI:83665"/>
        <dbReference type="ChEBI" id="CHEBI:456215"/>
        <dbReference type="EC" id="6.3.4.19"/>
    </reaction>
</comment>
<reference evidence="8 9" key="1">
    <citation type="submission" date="2024-01" db="EMBL/GenBank/DDBJ databases">
        <title>Complete genome of Cladobotryum mycophilum ATHUM6906.</title>
        <authorList>
            <person name="Christinaki A.C."/>
            <person name="Myridakis A.I."/>
            <person name="Kouvelis V.N."/>
        </authorList>
    </citation>
    <scope>NUCLEOTIDE SEQUENCE [LARGE SCALE GENOMIC DNA]</scope>
    <source>
        <strain evidence="8 9">ATHUM6906</strain>
    </source>
</reference>
<dbReference type="InterPro" id="IPR014729">
    <property type="entry name" value="Rossmann-like_a/b/a_fold"/>
</dbReference>
<organism evidence="8 9">
    <name type="scientific">Cladobotryum mycophilum</name>
    <dbReference type="NCBI Taxonomy" id="491253"/>
    <lineage>
        <taxon>Eukaryota</taxon>
        <taxon>Fungi</taxon>
        <taxon>Dikarya</taxon>
        <taxon>Ascomycota</taxon>
        <taxon>Pezizomycotina</taxon>
        <taxon>Sordariomycetes</taxon>
        <taxon>Hypocreomycetidae</taxon>
        <taxon>Hypocreales</taxon>
        <taxon>Hypocreaceae</taxon>
        <taxon>Cladobotryum</taxon>
    </lineage>
</organism>
<evidence type="ECO:0000313" key="9">
    <source>
        <dbReference type="Proteomes" id="UP001338125"/>
    </source>
</evidence>
<name>A0ABR0S949_9HYPO</name>
<feature type="domain" description="tRNA(Ile)-lysidine/2-thiocytidine synthase N-terminal" evidence="7">
    <location>
        <begin position="43"/>
        <end position="193"/>
    </location>
</feature>
<evidence type="ECO:0000256" key="3">
    <source>
        <dbReference type="ARBA" id="ARBA00022694"/>
    </source>
</evidence>
<keyword evidence="3" id="KW-0819">tRNA processing</keyword>
<dbReference type="EMBL" id="JAVFKD010000015">
    <property type="protein sequence ID" value="KAK5988648.1"/>
    <property type="molecule type" value="Genomic_DNA"/>
</dbReference>
<dbReference type="Gene3D" id="3.40.50.620">
    <property type="entry name" value="HUPs"/>
    <property type="match status" value="1"/>
</dbReference>
<dbReference type="Pfam" id="PF01171">
    <property type="entry name" value="ATP_bind_3"/>
    <property type="match status" value="2"/>
</dbReference>
<evidence type="ECO:0000256" key="2">
    <source>
        <dbReference type="ARBA" id="ARBA00022598"/>
    </source>
</evidence>
<evidence type="ECO:0000256" key="5">
    <source>
        <dbReference type="ARBA" id="ARBA00022840"/>
    </source>
</evidence>
<keyword evidence="9" id="KW-1185">Reference proteome</keyword>
<protein>
    <recommendedName>
        <fullName evidence="1">tRNA(Ile)-lysidine synthetase</fullName>
        <ecNumber evidence="1">6.3.4.19</ecNumber>
    </recommendedName>
</protein>
<dbReference type="InterPro" id="IPR011063">
    <property type="entry name" value="TilS/TtcA_N"/>
</dbReference>
<keyword evidence="5" id="KW-0067">ATP-binding</keyword>
<dbReference type="SUPFAM" id="SSF52402">
    <property type="entry name" value="Adenine nucleotide alpha hydrolases-like"/>
    <property type="match status" value="1"/>
</dbReference>
<dbReference type="PANTHER" id="PTHR43033">
    <property type="entry name" value="TRNA(ILE)-LYSIDINE SYNTHASE-RELATED"/>
    <property type="match status" value="1"/>
</dbReference>
<evidence type="ECO:0000256" key="6">
    <source>
        <dbReference type="ARBA" id="ARBA00048539"/>
    </source>
</evidence>
<evidence type="ECO:0000313" key="8">
    <source>
        <dbReference type="EMBL" id="KAK5988648.1"/>
    </source>
</evidence>
<evidence type="ECO:0000259" key="7">
    <source>
        <dbReference type="Pfam" id="PF01171"/>
    </source>
</evidence>
<comment type="caution">
    <text evidence="8">The sequence shown here is derived from an EMBL/GenBank/DDBJ whole genome shotgun (WGS) entry which is preliminary data.</text>
</comment>
<dbReference type="PANTHER" id="PTHR43033:SF1">
    <property type="entry name" value="TRNA(ILE)-LYSIDINE SYNTHASE-RELATED"/>
    <property type="match status" value="1"/>
</dbReference>
<proteinExistence type="inferred from homology"/>
<sequence length="663" mass="75935">MGTQPYVFHNVPKPIAPHEFRDAVLAICRPRFPTARYARPQRIALAISGGVDSMAMAFLFATLLKTYRGIKIADNPTESIYSIIIDHKLRDESAVEASRVSQELKKLGIKSFIRALNWKEQKWQGVDPRSLSNIESLARTMRYQNLGNACRYLQSTNLFFAHHRDDQYETVLMRLLAGHGYRGLQGIREANAIPECYELHGVYKSGLLDDQMQPEPFLSFKPASRAVKQLRLALKDDKKAEPWDQIKKYLGLQEMSMHFPGHLVRDADPRVPYLTPLNSEDGGVMIYRPLLEFDKDRLIATCEANNVSWFEDHTNKDPTLTPRNAIRHLTKSYQLPRALQKSSILALAKRARLKTLLQEAEAHRMLVREGVVKDFDPNAGTLLIELPTFRTKFPSKGRLFSQAREEARKPLRRLTAAIAIRKLIDFVTPERHLPPLANLGNVVDRLFPELSFDAKSKTSQHKAFSMAGVLFDPVSSSGLTKWFLSRAPDGVLRPGEDGQMNRHGHWRSWKTAKIWDGRFWIRVSACVSAKFHVLPFMPAYAKPFRMALAQKERTRFEKILKYYAPGKVRYSLPALYSVEDASGDDPTPILTLLALPSLGIHLPGLERWVRYEARYRHVDVSLLRPSRQRSKVGHIRSDIILRRAQNHRTAREKARKRRMENAL</sequence>
<dbReference type="HAMAP" id="MF_01161">
    <property type="entry name" value="tRNA_Ile_lys_synt"/>
    <property type="match status" value="1"/>
</dbReference>
<evidence type="ECO:0000256" key="1">
    <source>
        <dbReference type="ARBA" id="ARBA00013267"/>
    </source>
</evidence>
<dbReference type="Proteomes" id="UP001338125">
    <property type="component" value="Unassembled WGS sequence"/>
</dbReference>
<keyword evidence="2" id="KW-0436">Ligase</keyword>
<dbReference type="InterPro" id="IPR012094">
    <property type="entry name" value="tRNA_Ile_lys_synt"/>
</dbReference>
<accession>A0ABR0S949</accession>
<dbReference type="InterPro" id="IPR012795">
    <property type="entry name" value="tRNA_Ile_lys_synt_N"/>
</dbReference>
<dbReference type="EC" id="6.3.4.19" evidence="1"/>
<keyword evidence="4" id="KW-0547">Nucleotide-binding</keyword>
<evidence type="ECO:0000256" key="4">
    <source>
        <dbReference type="ARBA" id="ARBA00022741"/>
    </source>
</evidence>
<dbReference type="NCBIfam" id="TIGR02432">
    <property type="entry name" value="lysidine_TilS_N"/>
    <property type="match status" value="1"/>
</dbReference>
<feature type="domain" description="tRNA(Ile)-lysidine/2-thiocytidine synthase N-terminal" evidence="7">
    <location>
        <begin position="279"/>
        <end position="328"/>
    </location>
</feature>